<name>A0AAU2A4I1_9ACTN</name>
<reference evidence="1" key="1">
    <citation type="submission" date="2022-10" db="EMBL/GenBank/DDBJ databases">
        <title>The complete genomes of actinobacterial strains from the NBC collection.</title>
        <authorList>
            <person name="Joergensen T.S."/>
            <person name="Alvarez Arevalo M."/>
            <person name="Sterndorff E.B."/>
            <person name="Faurdal D."/>
            <person name="Vuksanovic O."/>
            <person name="Mourched A.-S."/>
            <person name="Charusanti P."/>
            <person name="Shaw S."/>
            <person name="Blin K."/>
            <person name="Weber T."/>
        </authorList>
    </citation>
    <scope>NUCLEOTIDE SEQUENCE</scope>
    <source>
        <strain evidence="1">NBC_00093</strain>
    </source>
</reference>
<sequence>MSGPAFRFGAERSYPLPHAGPDAQFTESLVTSVAAVLVAYGYPRLDASGDRAALESALAAFLYNPQESHR</sequence>
<evidence type="ECO:0000313" key="1">
    <source>
        <dbReference type="EMBL" id="WTT18466.1"/>
    </source>
</evidence>
<proteinExistence type="predicted"/>
<accession>A0AAU2A4I1</accession>
<protein>
    <submittedName>
        <fullName evidence="1">Uncharacterized protein</fullName>
    </submittedName>
</protein>
<organism evidence="1">
    <name type="scientific">Streptomyces sp. NBC_00093</name>
    <dbReference type="NCBI Taxonomy" id="2975649"/>
    <lineage>
        <taxon>Bacteria</taxon>
        <taxon>Bacillati</taxon>
        <taxon>Actinomycetota</taxon>
        <taxon>Actinomycetes</taxon>
        <taxon>Kitasatosporales</taxon>
        <taxon>Streptomycetaceae</taxon>
        <taxon>Streptomyces</taxon>
    </lineage>
</organism>
<dbReference type="AlphaFoldDB" id="A0AAU2A4I1"/>
<dbReference type="EMBL" id="CP108222">
    <property type="protein sequence ID" value="WTT18466.1"/>
    <property type="molecule type" value="Genomic_DNA"/>
</dbReference>
<gene>
    <name evidence="1" type="ORF">OHA22_24490</name>
</gene>